<feature type="domain" description="CRAL-TRIO" evidence="2">
    <location>
        <begin position="52"/>
        <end position="197"/>
    </location>
</feature>
<dbReference type="InterPro" id="IPR001251">
    <property type="entry name" value="CRAL-TRIO_dom"/>
</dbReference>
<gene>
    <name evidence="3" type="ORF">SPHA_37113</name>
</gene>
<dbReference type="Pfam" id="PF24915">
    <property type="entry name" value="Spectrin_SESTD1"/>
    <property type="match status" value="1"/>
</dbReference>
<dbReference type="EC" id="2.7.11.1" evidence="3"/>
<evidence type="ECO:0000313" key="3">
    <source>
        <dbReference type="EMBL" id="CAE1271125.1"/>
    </source>
</evidence>
<dbReference type="GO" id="GO:0005737">
    <property type="term" value="C:cytoplasm"/>
    <property type="evidence" value="ECO:0007669"/>
    <property type="project" value="TreeGrafter"/>
</dbReference>
<dbReference type="Proteomes" id="UP000597762">
    <property type="component" value="Unassembled WGS sequence"/>
</dbReference>
<dbReference type="OrthoDB" id="10256089at2759"/>
<dbReference type="Gene3D" id="3.40.525.10">
    <property type="entry name" value="CRAL-TRIO lipid binding domain"/>
    <property type="match status" value="1"/>
</dbReference>
<dbReference type="SMART" id="SM00150">
    <property type="entry name" value="SPEC"/>
    <property type="match status" value="4"/>
</dbReference>
<dbReference type="Pfam" id="PF13716">
    <property type="entry name" value="CRAL_TRIO_2"/>
    <property type="match status" value="1"/>
</dbReference>
<dbReference type="PROSITE" id="PS50191">
    <property type="entry name" value="CRAL_TRIO"/>
    <property type="match status" value="1"/>
</dbReference>
<evidence type="ECO:0000259" key="2">
    <source>
        <dbReference type="PROSITE" id="PS50191"/>
    </source>
</evidence>
<dbReference type="AlphaFoldDB" id="A0A812CLN1"/>
<dbReference type="Pfam" id="PF00435">
    <property type="entry name" value="Spectrin"/>
    <property type="match status" value="2"/>
</dbReference>
<organism evidence="3 4">
    <name type="scientific">Acanthosepion pharaonis</name>
    <name type="common">Pharaoh cuttlefish</name>
    <name type="synonym">Sepia pharaonis</name>
    <dbReference type="NCBI Taxonomy" id="158019"/>
    <lineage>
        <taxon>Eukaryota</taxon>
        <taxon>Metazoa</taxon>
        <taxon>Spiralia</taxon>
        <taxon>Lophotrochozoa</taxon>
        <taxon>Mollusca</taxon>
        <taxon>Cephalopoda</taxon>
        <taxon>Coleoidea</taxon>
        <taxon>Decapodiformes</taxon>
        <taxon>Sepiida</taxon>
        <taxon>Sepiina</taxon>
        <taxon>Sepiidae</taxon>
        <taxon>Acanthosepion</taxon>
    </lineage>
</organism>
<evidence type="ECO:0000313" key="4">
    <source>
        <dbReference type="Proteomes" id="UP000597762"/>
    </source>
</evidence>
<keyword evidence="1" id="KW-0344">Guanine-nucleotide releasing factor</keyword>
<dbReference type="InterPro" id="IPR018159">
    <property type="entry name" value="Spectrin/alpha-actinin"/>
</dbReference>
<dbReference type="GO" id="GO:0004674">
    <property type="term" value="F:protein serine/threonine kinase activity"/>
    <property type="evidence" value="ECO:0007669"/>
    <property type="project" value="UniProtKB-EC"/>
</dbReference>
<name>A0A812CLN1_ACAPH</name>
<dbReference type="PANTHER" id="PTHR22826">
    <property type="entry name" value="RHO GUANINE EXCHANGE FACTOR-RELATED"/>
    <property type="match status" value="1"/>
</dbReference>
<dbReference type="InterPro" id="IPR036865">
    <property type="entry name" value="CRAL-TRIO_dom_sf"/>
</dbReference>
<dbReference type="CDD" id="cd00170">
    <property type="entry name" value="SEC14"/>
    <property type="match status" value="1"/>
</dbReference>
<dbReference type="GO" id="GO:0005085">
    <property type="term" value="F:guanyl-nucleotide exchange factor activity"/>
    <property type="evidence" value="ECO:0007669"/>
    <property type="project" value="UniProtKB-KW"/>
</dbReference>
<dbReference type="SUPFAM" id="SSF46966">
    <property type="entry name" value="Spectrin repeat"/>
    <property type="match status" value="4"/>
</dbReference>
<proteinExistence type="predicted"/>
<reference evidence="3" key="1">
    <citation type="submission" date="2021-01" db="EMBL/GenBank/DDBJ databases">
        <authorList>
            <person name="Li R."/>
            <person name="Bekaert M."/>
        </authorList>
    </citation>
    <scope>NUCLEOTIDE SEQUENCE</scope>
    <source>
        <strain evidence="3">Farmed</strain>
    </source>
</reference>
<protein>
    <submittedName>
        <fullName evidence="3">TRIO</fullName>
        <ecNumber evidence="3">2.7.11.1</ecNumber>
    </submittedName>
</protein>
<dbReference type="InterPro" id="IPR056804">
    <property type="entry name" value="Spectrin_SESTD1"/>
</dbReference>
<keyword evidence="3" id="KW-0808">Transferase</keyword>
<dbReference type="InterPro" id="IPR002017">
    <property type="entry name" value="Spectrin_repeat"/>
</dbReference>
<dbReference type="GO" id="GO:0007411">
    <property type="term" value="P:axon guidance"/>
    <property type="evidence" value="ECO:0007669"/>
    <property type="project" value="TreeGrafter"/>
</dbReference>
<evidence type="ECO:0000256" key="1">
    <source>
        <dbReference type="ARBA" id="ARBA00022658"/>
    </source>
</evidence>
<dbReference type="Gene3D" id="1.20.58.60">
    <property type="match status" value="3"/>
</dbReference>
<accession>A0A812CLN1</accession>
<keyword evidence="4" id="KW-1185">Reference proteome</keyword>
<dbReference type="EMBL" id="CAHIKZ030001646">
    <property type="protein sequence ID" value="CAE1271125.1"/>
    <property type="molecule type" value="Genomic_DNA"/>
</dbReference>
<dbReference type="PANTHER" id="PTHR22826:SF106">
    <property type="entry name" value="TRIO, ISOFORM A"/>
    <property type="match status" value="1"/>
</dbReference>
<comment type="caution">
    <text evidence="3">The sequence shown here is derived from an EMBL/GenBank/DDBJ whole genome shotgun (WGS) entry which is preliminary data.</text>
</comment>
<dbReference type="GO" id="GO:0019898">
    <property type="term" value="C:extrinsic component of membrane"/>
    <property type="evidence" value="ECO:0007669"/>
    <property type="project" value="TreeGrafter"/>
</dbReference>
<dbReference type="CDD" id="cd00176">
    <property type="entry name" value="SPEC"/>
    <property type="match status" value="3"/>
</dbReference>
<sequence>MSSCEQAEENISDSEVAHYYKPAQHPAKELFGLAALLYEGGRRNDGLKAADIVPILRERVAYLSGGRDKRGGPILTFPSHTHPERLKYEDLRRLMTYLASVPSDDVRDRGFTIILDMRGSTWQTVKPILKALQDCFPGNIHMAIIIKPEKFWEKQRTSLGSAKYNFETNMLSVDNLVKFIESSQLTREFDGTLDYDHEQWIQLRLMLEEFIWKALDLLDKLDELAEILTCPELPDDLSGAQIQLEHHNQLKKRVTKAPVEQLTMEGHHILKRITGEDDTLSGSGRKLFVVSGNADFQSAVPQISHLLDNLQSNKQYLNQLWLSKKVRLEQCLQLRVFESDAEKMFEWISHNRDMFLINYTEIGPTHQMALDLDQEHSQFAASAMDMYMNINRILSVAQRLCDTGHYGANEIRQQASKLERDWKTLAAAVDDRSTVLSMSVIFHKRAEQYLAQVNDWRLACESPQIPSSIKELEEALQQHQTLIETISQAYAEVCADGKALLDTLQTPVTSSSNNSITAKADYSEAAGHVLDVIHDVLAHQRRLEHLWHNKKVKLHQRLGLRLFQQDVKQVIDWLDNHGDVFLRKNTSIGKTLQRAKALQKSHEHFESVGQNTITNADKLLAAADELAQTGECDPKEIYSEAQELEERMHDFITALERRRAILDMTVSFYTHVHELTSWLEELQQELQSSDIADSVEGAEHLVAQFNEQRETTIEAAISTVSEGESLLEQIRLQRLVGCSQCCHLRHQRIDVSSTMHKGGFGMDPEKVSQNSDYSHIEGEFCFIFVFFLLSKFCFY</sequence>
<dbReference type="SMART" id="SM00516">
    <property type="entry name" value="SEC14"/>
    <property type="match status" value="1"/>
</dbReference>
<dbReference type="SUPFAM" id="SSF52087">
    <property type="entry name" value="CRAL/TRIO domain"/>
    <property type="match status" value="1"/>
</dbReference>
<dbReference type="InterPro" id="IPR051336">
    <property type="entry name" value="RhoGEF_Guanine_NuclExch_SF"/>
</dbReference>